<dbReference type="GO" id="GO:0005886">
    <property type="term" value="C:plasma membrane"/>
    <property type="evidence" value="ECO:0007669"/>
    <property type="project" value="TreeGrafter"/>
</dbReference>
<feature type="domain" description="AAA" evidence="10">
    <location>
        <begin position="136"/>
        <end position="257"/>
    </location>
</feature>
<evidence type="ECO:0000256" key="4">
    <source>
        <dbReference type="ARBA" id="ARBA00022741"/>
    </source>
</evidence>
<protein>
    <recommendedName>
        <fullName evidence="2">non-specific protein-tyrosine kinase</fullName>
        <ecNumber evidence="2">2.7.10.2</ecNumber>
    </recommendedName>
</protein>
<keyword evidence="12" id="KW-1185">Reference proteome</keyword>
<evidence type="ECO:0000256" key="1">
    <source>
        <dbReference type="ARBA" id="ARBA00007316"/>
    </source>
</evidence>
<reference evidence="11 12" key="1">
    <citation type="submission" date="2018-01" db="EMBL/GenBank/DDBJ databases">
        <title>Whole genome sequencing of Histamine producing bacteria.</title>
        <authorList>
            <person name="Butler K."/>
        </authorList>
    </citation>
    <scope>NUCLEOTIDE SEQUENCE [LARGE SCALE GENOMIC DNA]</scope>
    <source>
        <strain evidence="11 12">DSM 100436</strain>
    </source>
</reference>
<evidence type="ECO:0000259" key="10">
    <source>
        <dbReference type="Pfam" id="PF13614"/>
    </source>
</evidence>
<proteinExistence type="inferred from homology"/>
<dbReference type="InterPro" id="IPR025669">
    <property type="entry name" value="AAA_dom"/>
</dbReference>
<dbReference type="InterPro" id="IPR050445">
    <property type="entry name" value="Bact_polysacc_biosynth/exp"/>
</dbReference>
<accession>A0A2T3NYD4</accession>
<dbReference type="CDD" id="cd05387">
    <property type="entry name" value="BY-kinase"/>
    <property type="match status" value="1"/>
</dbReference>
<dbReference type="NCBIfam" id="TIGR03018">
    <property type="entry name" value="pepcterm_TyrKin"/>
    <property type="match status" value="1"/>
</dbReference>
<dbReference type="RefSeq" id="WP_107271632.1">
    <property type="nucleotide sequence ID" value="NZ_PYMA01000002.1"/>
</dbReference>
<dbReference type="Gene3D" id="3.40.50.300">
    <property type="entry name" value="P-loop containing nucleotide triphosphate hydrolases"/>
    <property type="match status" value="1"/>
</dbReference>
<dbReference type="GO" id="GO:0004713">
    <property type="term" value="F:protein tyrosine kinase activity"/>
    <property type="evidence" value="ECO:0007669"/>
    <property type="project" value="TreeGrafter"/>
</dbReference>
<evidence type="ECO:0000256" key="8">
    <source>
        <dbReference type="ARBA" id="ARBA00051245"/>
    </source>
</evidence>
<keyword evidence="3" id="KW-0808">Transferase</keyword>
<dbReference type="InterPro" id="IPR027417">
    <property type="entry name" value="P-loop_NTPase"/>
</dbReference>
<evidence type="ECO:0000256" key="3">
    <source>
        <dbReference type="ARBA" id="ARBA00022679"/>
    </source>
</evidence>
<dbReference type="EMBL" id="PYMA01000002">
    <property type="protein sequence ID" value="PSW21218.1"/>
    <property type="molecule type" value="Genomic_DNA"/>
</dbReference>
<comment type="caution">
    <text evidence="11">The sequence shown here is derived from an EMBL/GenBank/DDBJ whole genome shotgun (WGS) entry which is preliminary data.</text>
</comment>
<keyword evidence="4" id="KW-0547">Nucleotide-binding</keyword>
<evidence type="ECO:0000256" key="5">
    <source>
        <dbReference type="ARBA" id="ARBA00022777"/>
    </source>
</evidence>
<gene>
    <name evidence="11" type="ORF">C9I98_04500</name>
</gene>
<name>A0A2T3NYD4_9GAMM</name>
<dbReference type="EC" id="2.7.10.2" evidence="2"/>
<dbReference type="SUPFAM" id="SSF52540">
    <property type="entry name" value="P-loop containing nucleoside triphosphate hydrolases"/>
    <property type="match status" value="1"/>
</dbReference>
<dbReference type="AlphaFoldDB" id="A0A2T3NYD4"/>
<sequence length="319" mass="34556">MSIIEKALKKQGAKQPGEKELVAKASITKAMAQKKSLHVEPTSPQPRKEKTSTTHPEQELPYVSKKQPVSTPAMVIDTQKLKAAGMVSHDDDSTNVQINTEYRSIKQKLLYNAFGPASGTLNHSNMVMITSARPSEGKTFTAVNLAMSVAAEKDKTILLVDADVLKPSISATLGVDEKPGLIDYLLGDVAQLSDVIYSTNIPNLRVLPAGSSHHLSNELLASDRMESLTTELATRYSDRLVVFDCPPMLGVVETLTVSRFMGQAMIVVSESMTKMSEVEQTVADLNKEMAIGFVVNKALSGTNSQYGYGYGYGAKTNKV</sequence>
<keyword evidence="6" id="KW-0067">ATP-binding</keyword>
<dbReference type="PANTHER" id="PTHR32309">
    <property type="entry name" value="TYROSINE-PROTEIN KINASE"/>
    <property type="match status" value="1"/>
</dbReference>
<dbReference type="InterPro" id="IPR005702">
    <property type="entry name" value="Wzc-like_C"/>
</dbReference>
<evidence type="ECO:0000256" key="2">
    <source>
        <dbReference type="ARBA" id="ARBA00011903"/>
    </source>
</evidence>
<comment type="similarity">
    <text evidence="1">Belongs to the CpsD/CapB family.</text>
</comment>
<organism evidence="11 12">
    <name type="scientific">Photobacterium sanctipauli</name>
    <dbReference type="NCBI Taxonomy" id="1342794"/>
    <lineage>
        <taxon>Bacteria</taxon>
        <taxon>Pseudomonadati</taxon>
        <taxon>Pseudomonadota</taxon>
        <taxon>Gammaproteobacteria</taxon>
        <taxon>Vibrionales</taxon>
        <taxon>Vibrionaceae</taxon>
        <taxon>Photobacterium</taxon>
    </lineage>
</organism>
<feature type="region of interest" description="Disordered" evidence="9">
    <location>
        <begin position="31"/>
        <end position="60"/>
    </location>
</feature>
<evidence type="ECO:0000256" key="6">
    <source>
        <dbReference type="ARBA" id="ARBA00022840"/>
    </source>
</evidence>
<dbReference type="Proteomes" id="UP000241771">
    <property type="component" value="Unassembled WGS sequence"/>
</dbReference>
<keyword evidence="5" id="KW-0418">Kinase</keyword>
<dbReference type="Pfam" id="PF13614">
    <property type="entry name" value="AAA_31"/>
    <property type="match status" value="1"/>
</dbReference>
<keyword evidence="7" id="KW-0829">Tyrosine-protein kinase</keyword>
<dbReference type="PANTHER" id="PTHR32309:SF13">
    <property type="entry name" value="FERRIC ENTEROBACTIN TRANSPORT PROTEIN FEPE"/>
    <property type="match status" value="1"/>
</dbReference>
<comment type="catalytic activity">
    <reaction evidence="8">
        <text>L-tyrosyl-[protein] + ATP = O-phospho-L-tyrosyl-[protein] + ADP + H(+)</text>
        <dbReference type="Rhea" id="RHEA:10596"/>
        <dbReference type="Rhea" id="RHEA-COMP:10136"/>
        <dbReference type="Rhea" id="RHEA-COMP:20101"/>
        <dbReference type="ChEBI" id="CHEBI:15378"/>
        <dbReference type="ChEBI" id="CHEBI:30616"/>
        <dbReference type="ChEBI" id="CHEBI:46858"/>
        <dbReference type="ChEBI" id="CHEBI:61978"/>
        <dbReference type="ChEBI" id="CHEBI:456216"/>
        <dbReference type="EC" id="2.7.10.2"/>
    </reaction>
</comment>
<evidence type="ECO:0000313" key="12">
    <source>
        <dbReference type="Proteomes" id="UP000241771"/>
    </source>
</evidence>
<feature type="compositionally biased region" description="Basic and acidic residues" evidence="9">
    <location>
        <begin position="46"/>
        <end position="58"/>
    </location>
</feature>
<evidence type="ECO:0000313" key="11">
    <source>
        <dbReference type="EMBL" id="PSW21218.1"/>
    </source>
</evidence>
<evidence type="ECO:0000256" key="7">
    <source>
        <dbReference type="ARBA" id="ARBA00023137"/>
    </source>
</evidence>
<evidence type="ECO:0000256" key="9">
    <source>
        <dbReference type="SAM" id="MobiDB-lite"/>
    </source>
</evidence>